<dbReference type="EnsemblPlants" id="QL07p040079:mrna">
    <property type="protein sequence ID" value="QL07p040079:mrna"/>
    <property type="gene ID" value="QL07p040079"/>
</dbReference>
<reference evidence="2 3" key="1">
    <citation type="journal article" date="2016" name="G3 (Bethesda)">
        <title>First Draft Assembly and Annotation of the Genome of a California Endemic Oak Quercus lobata Nee (Fagaceae).</title>
        <authorList>
            <person name="Sork V.L."/>
            <person name="Fitz-Gibbon S.T."/>
            <person name="Puiu D."/>
            <person name="Crepeau M."/>
            <person name="Gugger P.F."/>
            <person name="Sherman R."/>
            <person name="Stevens K."/>
            <person name="Langley C.H."/>
            <person name="Pellegrini M."/>
            <person name="Salzberg S.L."/>
        </authorList>
    </citation>
    <scope>NUCLEOTIDE SEQUENCE [LARGE SCALE GENOMIC DNA]</scope>
    <source>
        <strain evidence="2 3">cv. SW786</strain>
    </source>
</reference>
<feature type="domain" description="Reverse transcriptase zinc-binding" evidence="1">
    <location>
        <begin position="115"/>
        <end position="207"/>
    </location>
</feature>
<dbReference type="InParanoid" id="A0A7N2M731"/>
<evidence type="ECO:0000259" key="1">
    <source>
        <dbReference type="Pfam" id="PF13966"/>
    </source>
</evidence>
<organism evidence="2 3">
    <name type="scientific">Quercus lobata</name>
    <name type="common">Valley oak</name>
    <dbReference type="NCBI Taxonomy" id="97700"/>
    <lineage>
        <taxon>Eukaryota</taxon>
        <taxon>Viridiplantae</taxon>
        <taxon>Streptophyta</taxon>
        <taxon>Embryophyta</taxon>
        <taxon>Tracheophyta</taxon>
        <taxon>Spermatophyta</taxon>
        <taxon>Magnoliopsida</taxon>
        <taxon>eudicotyledons</taxon>
        <taxon>Gunneridae</taxon>
        <taxon>Pentapetalae</taxon>
        <taxon>rosids</taxon>
        <taxon>fabids</taxon>
        <taxon>Fagales</taxon>
        <taxon>Fagaceae</taxon>
        <taxon>Quercus</taxon>
    </lineage>
</organism>
<proteinExistence type="predicted"/>
<keyword evidence="3" id="KW-1185">Reference proteome</keyword>
<evidence type="ECO:0000313" key="2">
    <source>
        <dbReference type="EnsemblPlants" id="QL07p040079:mrna"/>
    </source>
</evidence>
<reference evidence="2" key="2">
    <citation type="submission" date="2021-01" db="UniProtKB">
        <authorList>
            <consortium name="EnsemblPlants"/>
        </authorList>
    </citation>
    <scope>IDENTIFICATION</scope>
</reference>
<evidence type="ECO:0000313" key="3">
    <source>
        <dbReference type="Proteomes" id="UP000594261"/>
    </source>
</evidence>
<name>A0A7N2M731_QUELO</name>
<dbReference type="EMBL" id="LRBV02000007">
    <property type="status" value="NOT_ANNOTATED_CDS"/>
    <property type="molecule type" value="Genomic_DNA"/>
</dbReference>
<dbReference type="Proteomes" id="UP000594261">
    <property type="component" value="Chromosome 7"/>
</dbReference>
<protein>
    <recommendedName>
        <fullName evidence="1">Reverse transcriptase zinc-binding domain-containing protein</fullName>
    </recommendedName>
</protein>
<accession>A0A7N2M731</accession>
<dbReference type="Gramene" id="QL07p040079:mrna">
    <property type="protein sequence ID" value="QL07p040079:mrna"/>
    <property type="gene ID" value="QL07p040079"/>
</dbReference>
<dbReference type="InterPro" id="IPR026960">
    <property type="entry name" value="RVT-Znf"/>
</dbReference>
<dbReference type="AlphaFoldDB" id="A0A7N2M731"/>
<sequence length="337" mass="39545">MIAKQYWRLQNNPNSLLTWTFKKKYFPACSLREYQPKPHHSWIWRNITETQCSSLHHGRWLIGNGNQIPLSHPDWFQCSNHVLREYGLHNGIVADLVDGQSSDKLVWKYCTSGAYKVSQAYYLIHQEHITPPQNASVLRPSVWSFFWKVKLPLKILMFIWKLLHNCLPTFDKLRERVDQWLSQCIVSSTDLEQDRMCFLQAIFTTLWSIWNHRNMVLHQGLSPNPIEVILISQSLMCRYQTAFSQMQNTRPRVTMFKGAANSGRQSVYMVTQEAIVEVIFKAKDHGFSRMLVLCNHKKLVQICNLSSKPSWQDQALLFDIWQLKQQSLSIFGILFLD</sequence>
<dbReference type="Pfam" id="PF13966">
    <property type="entry name" value="zf-RVT"/>
    <property type="match status" value="1"/>
</dbReference>